<keyword evidence="3" id="KW-1185">Reference proteome</keyword>
<evidence type="ECO:0000313" key="3">
    <source>
        <dbReference type="Proteomes" id="UP000076969"/>
    </source>
</evidence>
<evidence type="ECO:0000313" key="2">
    <source>
        <dbReference type="EMBL" id="ANF22335.1"/>
    </source>
</evidence>
<dbReference type="STRING" id="1712654.A7C91_03435"/>
<dbReference type="AlphaFoldDB" id="A0A172WG44"/>
<accession>A0A172WG44</accession>
<reference evidence="3" key="1">
    <citation type="journal article" date="2016" name="Syst. Appl. Microbiol.">
        <title>Thermococcus piezophilus sp. nov., a novel hyperthermophilic and piezophilic archaeon with a broad pressure range for growth, isolated from a deepest hydrothermal vent at the Mid-Cayman Rise.</title>
        <authorList>
            <person name="Dalmasso C."/>
            <person name="Oger P."/>
            <person name="Selva G."/>
            <person name="Courtine D."/>
            <person name="L'Haridon S."/>
            <person name="Garlaschelli A."/>
            <person name="Roussel E."/>
            <person name="Miyazaki J."/>
            <person name="Reveillaud J."/>
            <person name="Jebbar M."/>
            <person name="Takai K."/>
            <person name="Maignien L."/>
            <person name="Alain K."/>
        </authorList>
    </citation>
    <scope>NUCLEOTIDE SEQUENCE [LARGE SCALE GENOMIC DNA]</scope>
    <source>
        <strain evidence="3">CDGS</strain>
    </source>
</reference>
<organism evidence="2 3">
    <name type="scientific">Thermococcus piezophilus</name>
    <dbReference type="NCBI Taxonomy" id="1712654"/>
    <lineage>
        <taxon>Archaea</taxon>
        <taxon>Methanobacteriati</taxon>
        <taxon>Methanobacteriota</taxon>
        <taxon>Thermococci</taxon>
        <taxon>Thermococcales</taxon>
        <taxon>Thermococcaceae</taxon>
        <taxon>Thermococcus</taxon>
    </lineage>
</organism>
<protein>
    <submittedName>
        <fullName evidence="2">Uncharacterized protein</fullName>
    </submittedName>
</protein>
<proteinExistence type="predicted"/>
<dbReference type="RefSeq" id="WP_068664932.1">
    <property type="nucleotide sequence ID" value="NZ_CP015520.1"/>
</dbReference>
<dbReference type="EMBL" id="CP015520">
    <property type="protein sequence ID" value="ANF22335.1"/>
    <property type="molecule type" value="Genomic_DNA"/>
</dbReference>
<dbReference type="Proteomes" id="UP000076969">
    <property type="component" value="Chromosome"/>
</dbReference>
<keyword evidence="1" id="KW-0175">Coiled coil</keyword>
<name>A0A172WG44_9EURY</name>
<evidence type="ECO:0000256" key="1">
    <source>
        <dbReference type="SAM" id="Coils"/>
    </source>
</evidence>
<feature type="coiled-coil region" evidence="1">
    <location>
        <begin position="21"/>
        <end position="62"/>
    </location>
</feature>
<gene>
    <name evidence="2" type="ORF">A7C91_03435</name>
</gene>
<sequence>MIKHWLCKDLYEEICRLECSLQELEEQIIELRMQLNMKVDEANRLAVENASLRHKLEMMERREERLWEFLRKIKVPLVIVDEEQFEDVDVDLEADLKD</sequence>
<dbReference type="GeneID" id="28495215"/>
<dbReference type="KEGG" id="tpie:A7C91_03435"/>